<feature type="compositionally biased region" description="Basic and acidic residues" evidence="11">
    <location>
        <begin position="1"/>
        <end position="13"/>
    </location>
</feature>
<feature type="domain" description="AprE-like long alpha-helical hairpin" evidence="12">
    <location>
        <begin position="127"/>
        <end position="306"/>
    </location>
</feature>
<dbReference type="InterPro" id="IPR006144">
    <property type="entry name" value="Secretion_HlyD_CS"/>
</dbReference>
<evidence type="ECO:0000256" key="2">
    <source>
        <dbReference type="ARBA" id="ARBA00009477"/>
    </source>
</evidence>
<dbReference type="GO" id="GO:0009306">
    <property type="term" value="P:protein secretion"/>
    <property type="evidence" value="ECO:0007669"/>
    <property type="project" value="InterPro"/>
</dbReference>
<feature type="coiled-coil region" evidence="10">
    <location>
        <begin position="181"/>
        <end position="215"/>
    </location>
</feature>
<evidence type="ECO:0000256" key="7">
    <source>
        <dbReference type="ARBA" id="ARBA00022989"/>
    </source>
</evidence>
<evidence type="ECO:0000256" key="10">
    <source>
        <dbReference type="SAM" id="Coils"/>
    </source>
</evidence>
<dbReference type="PANTHER" id="PTHR30386:SF26">
    <property type="entry name" value="TRANSPORT PROTEIN COMB"/>
    <property type="match status" value="1"/>
</dbReference>
<accession>A0A1N7PD97</accession>
<evidence type="ECO:0000256" key="6">
    <source>
        <dbReference type="ARBA" id="ARBA00022692"/>
    </source>
</evidence>
<dbReference type="NCBIfam" id="TIGR01843">
    <property type="entry name" value="type_I_hlyD"/>
    <property type="match status" value="1"/>
</dbReference>
<evidence type="ECO:0000256" key="5">
    <source>
        <dbReference type="ARBA" id="ARBA00022519"/>
    </source>
</evidence>
<keyword evidence="6" id="KW-0812">Transmembrane</keyword>
<dbReference type="SUPFAM" id="SSF111369">
    <property type="entry name" value="HlyD-like secretion proteins"/>
    <property type="match status" value="1"/>
</dbReference>
<dbReference type="PANTHER" id="PTHR30386">
    <property type="entry name" value="MEMBRANE FUSION SUBUNIT OF EMRAB-TOLC MULTIDRUG EFFLUX PUMP"/>
    <property type="match status" value="1"/>
</dbReference>
<dbReference type="Proteomes" id="UP000185678">
    <property type="component" value="Unassembled WGS sequence"/>
</dbReference>
<evidence type="ECO:0000259" key="13">
    <source>
        <dbReference type="Pfam" id="PF26002"/>
    </source>
</evidence>
<keyword evidence="15" id="KW-1185">Reference proteome</keyword>
<keyword evidence="8" id="KW-0472">Membrane</keyword>
<reference evidence="14 15" key="1">
    <citation type="submission" date="2017-01" db="EMBL/GenBank/DDBJ databases">
        <authorList>
            <person name="Mah S.A."/>
            <person name="Swanson W.J."/>
            <person name="Moy G.W."/>
            <person name="Vacquier V.D."/>
        </authorList>
    </citation>
    <scope>NUCLEOTIDE SEQUENCE [LARGE SCALE GENOMIC DNA]</scope>
    <source>
        <strain evidence="14 15">DSM 11589</strain>
    </source>
</reference>
<evidence type="ECO:0000256" key="8">
    <source>
        <dbReference type="ARBA" id="ARBA00023136"/>
    </source>
</evidence>
<dbReference type="OrthoDB" id="9810980at2"/>
<keyword evidence="7" id="KW-1133">Transmembrane helix</keyword>
<keyword evidence="4 9" id="KW-1003">Cell membrane</keyword>
<dbReference type="AlphaFoldDB" id="A0A1N7PD97"/>
<dbReference type="RefSeq" id="WP_084194936.1">
    <property type="nucleotide sequence ID" value="NZ_FTOA01000006.1"/>
</dbReference>
<protein>
    <recommendedName>
        <fullName evidence="9">Membrane fusion protein (MFP) family protein</fullName>
    </recommendedName>
</protein>
<sequence length="464" mass="51026">MHDPNSSSGRDRQAGQGKTTDPAARKLVLGRRERRLLSEAVQVDEELVPSFVRPALLVVAALVVAFLLWASLTHLTEVAHAPGEVIPSGQIKVVQHLDGGQLAAIQVDEGQLVQQGQVLVQMDGAQARADLRQMDSRQASLQLRIERLSAFAEGRAPNFQKVSLASPELIADQQQIYTNQIASMQSTLTVLDRQIDQKQQRIAQLEKQLSVAQEQQKLSTDFLVLRESLAAKKLITRVVLLDAQKAKIAADGEVARLSQELDVVGQERAEVLSRREDSTNQLRRDALAEMGTASAELAEVQEARGRLQSKVDRLDIRAPVAGYVQDLKVATVNQVVQPGAILMQVVPTDAELECEIRISTRDIGYVQVGQPVEVRVSAYDFARYGTAKGELHRISATSVVDDKGEPYFKGWVGLKTPYVGNTPGRYPIRVGMGVDAEILTGEKSLMAYMFKPIVRALESGFRER</sequence>
<dbReference type="Gene3D" id="2.40.50.100">
    <property type="match status" value="1"/>
</dbReference>
<proteinExistence type="inferred from homology"/>
<dbReference type="Pfam" id="PF25994">
    <property type="entry name" value="HH_AprE"/>
    <property type="match status" value="1"/>
</dbReference>
<evidence type="ECO:0000259" key="12">
    <source>
        <dbReference type="Pfam" id="PF25994"/>
    </source>
</evidence>
<dbReference type="STRING" id="80876.SAMN05421779_106233"/>
<evidence type="ECO:0000256" key="1">
    <source>
        <dbReference type="ARBA" id="ARBA00004377"/>
    </source>
</evidence>
<keyword evidence="10" id="KW-0175">Coiled coil</keyword>
<dbReference type="InterPro" id="IPR058982">
    <property type="entry name" value="Beta-barrel_AprE"/>
</dbReference>
<evidence type="ECO:0000313" key="14">
    <source>
        <dbReference type="EMBL" id="SIT08500.1"/>
    </source>
</evidence>
<evidence type="ECO:0000256" key="9">
    <source>
        <dbReference type="RuleBase" id="RU365093"/>
    </source>
</evidence>
<evidence type="ECO:0000256" key="11">
    <source>
        <dbReference type="SAM" id="MobiDB-lite"/>
    </source>
</evidence>
<comment type="similarity">
    <text evidence="2 9">Belongs to the membrane fusion protein (MFP) (TC 8.A.1) family.</text>
</comment>
<keyword evidence="3 9" id="KW-0813">Transport</keyword>
<feature type="region of interest" description="Disordered" evidence="11">
    <location>
        <begin position="1"/>
        <end position="24"/>
    </location>
</feature>
<feature type="domain" description="AprE-like beta-barrel" evidence="13">
    <location>
        <begin position="353"/>
        <end position="441"/>
    </location>
</feature>
<name>A0A1N7PD97_9PROT</name>
<dbReference type="Gene3D" id="2.40.30.170">
    <property type="match status" value="1"/>
</dbReference>
<gene>
    <name evidence="14" type="ORF">SAMN05421779_106233</name>
</gene>
<dbReference type="InterPro" id="IPR058781">
    <property type="entry name" value="HH_AprE-like"/>
</dbReference>
<dbReference type="InterPro" id="IPR010129">
    <property type="entry name" value="T1SS_HlyD"/>
</dbReference>
<evidence type="ECO:0000313" key="15">
    <source>
        <dbReference type="Proteomes" id="UP000185678"/>
    </source>
</evidence>
<dbReference type="PROSITE" id="PS00543">
    <property type="entry name" value="HLYD_FAMILY"/>
    <property type="match status" value="1"/>
</dbReference>
<evidence type="ECO:0000256" key="4">
    <source>
        <dbReference type="ARBA" id="ARBA00022475"/>
    </source>
</evidence>
<dbReference type="InterPro" id="IPR050739">
    <property type="entry name" value="MFP"/>
</dbReference>
<dbReference type="PRINTS" id="PR01490">
    <property type="entry name" value="RTXTOXIND"/>
</dbReference>
<comment type="subcellular location">
    <subcellularLocation>
        <location evidence="1 9">Cell inner membrane</location>
        <topology evidence="1 9">Single-pass membrane protein</topology>
    </subcellularLocation>
</comment>
<dbReference type="EMBL" id="FTOA01000006">
    <property type="protein sequence ID" value="SIT08500.1"/>
    <property type="molecule type" value="Genomic_DNA"/>
</dbReference>
<dbReference type="GO" id="GO:0005886">
    <property type="term" value="C:plasma membrane"/>
    <property type="evidence" value="ECO:0007669"/>
    <property type="project" value="UniProtKB-SubCell"/>
</dbReference>
<keyword evidence="5 9" id="KW-0997">Cell inner membrane</keyword>
<evidence type="ECO:0000256" key="3">
    <source>
        <dbReference type="ARBA" id="ARBA00022448"/>
    </source>
</evidence>
<organism evidence="14 15">
    <name type="scientific">Insolitispirillum peregrinum</name>
    <dbReference type="NCBI Taxonomy" id="80876"/>
    <lineage>
        <taxon>Bacteria</taxon>
        <taxon>Pseudomonadati</taxon>
        <taxon>Pseudomonadota</taxon>
        <taxon>Alphaproteobacteria</taxon>
        <taxon>Rhodospirillales</taxon>
        <taxon>Novispirillaceae</taxon>
        <taxon>Insolitispirillum</taxon>
    </lineage>
</organism>
<dbReference type="Pfam" id="PF26002">
    <property type="entry name" value="Beta-barrel_AprE"/>
    <property type="match status" value="1"/>
</dbReference>